<protein>
    <submittedName>
        <fullName evidence="1">Predicted protein</fullName>
    </submittedName>
</protein>
<proteinExistence type="predicted"/>
<gene>
    <name evidence="1" type="ORF">SSGG_00264</name>
</gene>
<accession>D6AH77</accession>
<organism evidence="1 2">
    <name type="scientific">Streptomyces filamentosus NRRL 15998</name>
    <dbReference type="NCBI Taxonomy" id="457431"/>
    <lineage>
        <taxon>Bacteria</taxon>
        <taxon>Bacillati</taxon>
        <taxon>Actinomycetota</taxon>
        <taxon>Actinomycetes</taxon>
        <taxon>Kitasatosporales</taxon>
        <taxon>Streptomycetaceae</taxon>
        <taxon>Streptomyces</taxon>
    </lineage>
</organism>
<reference evidence="2" key="1">
    <citation type="submission" date="2008-10" db="EMBL/GenBank/DDBJ databases">
        <authorList>
            <person name="Molnar K."/>
        </authorList>
    </citation>
    <scope>NUCLEOTIDE SEQUENCE [LARGE SCALE GENOMIC DNA]</scope>
    <source>
        <strain evidence="2">NRRL 15998</strain>
    </source>
</reference>
<reference evidence="2" key="2">
    <citation type="submission" date="2008-12" db="EMBL/GenBank/DDBJ databases">
        <title>Annotation of Streptomyces roseosporus strain NRRL 15998.</title>
        <authorList>
            <consortium name="The Broad Institute Genome Sequencing Platform"/>
            <consortium name="Broad Institute Microbial Sequencing Center"/>
            <person name="Fischbach M."/>
            <person name="Ward D."/>
            <person name="Young S."/>
            <person name="Kodira C.D."/>
            <person name="Zeng Q."/>
            <person name="Koehrsen M."/>
            <person name="Godfrey P."/>
            <person name="Alvarado L."/>
            <person name="Berlin A.M."/>
            <person name="Borenstein D."/>
            <person name="Chen Z."/>
            <person name="Engels R."/>
            <person name="Freedman E."/>
            <person name="Gellesch M."/>
            <person name="Goldberg J."/>
            <person name="Griggs A."/>
            <person name="Gujja S."/>
            <person name="Heiman D.I."/>
            <person name="Hepburn T.A."/>
            <person name="Howarth C."/>
            <person name="Jen D."/>
            <person name="Larson L."/>
            <person name="Lewis B."/>
            <person name="Mehta T."/>
            <person name="Park D."/>
            <person name="Pearson M."/>
            <person name="Roberts A."/>
            <person name="Saif S."/>
            <person name="Shea T.D."/>
            <person name="Shenoy N."/>
            <person name="Sisk P."/>
            <person name="Stolte C."/>
            <person name="Sykes S.N."/>
            <person name="Walk T."/>
            <person name="White J."/>
            <person name="Yandava C."/>
            <person name="Straight P."/>
            <person name="Clardy J."/>
            <person name="Hung D."/>
            <person name="Kolter R."/>
            <person name="Mekalanos J."/>
            <person name="Walker S."/>
            <person name="Walsh C.T."/>
            <person name="Wieland B.L.C."/>
            <person name="Ilzarbe M."/>
            <person name="Galagan J."/>
            <person name="Nusbaum C."/>
            <person name="Birren B."/>
        </authorList>
    </citation>
    <scope>NUCLEOTIDE SEQUENCE [LARGE SCALE GENOMIC DNA]</scope>
    <source>
        <strain evidence="2">NRRL 15998</strain>
    </source>
</reference>
<sequence length="95" mass="10034">MGRQPRWQLVGRAARSGDPGRYVVDLLGSDIGPGQLDSLRPPGTGNDGIEIEGFAVFEAVQNGSLLTLRVADFADRRPSPVDAQAAAHLPDRGLA</sequence>
<evidence type="ECO:0000313" key="1">
    <source>
        <dbReference type="EMBL" id="EFE72898.2"/>
    </source>
</evidence>
<dbReference type="Proteomes" id="UP000003986">
    <property type="component" value="Unassembled WGS sequence"/>
</dbReference>
<name>D6AH77_STRFL</name>
<dbReference type="AlphaFoldDB" id="D6AH77"/>
<dbReference type="EMBL" id="DS999644">
    <property type="protein sequence ID" value="EFE72898.2"/>
    <property type="molecule type" value="Genomic_DNA"/>
</dbReference>
<evidence type="ECO:0000313" key="2">
    <source>
        <dbReference type="Proteomes" id="UP000003986"/>
    </source>
</evidence>